<dbReference type="EC" id="2.7.7.65" evidence="1"/>
<dbReference type="SMART" id="SM00267">
    <property type="entry name" value="GGDEF"/>
    <property type="match status" value="1"/>
</dbReference>
<evidence type="ECO:0000256" key="4">
    <source>
        <dbReference type="SAM" id="Phobius"/>
    </source>
</evidence>
<dbReference type="SUPFAM" id="SSF55073">
    <property type="entry name" value="Nucleotide cyclase"/>
    <property type="match status" value="1"/>
</dbReference>
<dbReference type="EMBL" id="JBHSWN010000001">
    <property type="protein sequence ID" value="MFC6789415.1"/>
    <property type="molecule type" value="Genomic_DNA"/>
</dbReference>
<name>A0ABW2BH92_9HYPH</name>
<dbReference type="CDD" id="cd01949">
    <property type="entry name" value="GGDEF"/>
    <property type="match status" value="1"/>
</dbReference>
<keyword evidence="4" id="KW-1133">Transmembrane helix</keyword>
<feature type="transmembrane region" description="Helical" evidence="4">
    <location>
        <begin position="310"/>
        <end position="334"/>
    </location>
</feature>
<dbReference type="PANTHER" id="PTHR45138">
    <property type="entry name" value="REGULATORY COMPONENTS OF SENSORY TRANSDUCTION SYSTEM"/>
    <property type="match status" value="1"/>
</dbReference>
<dbReference type="Proteomes" id="UP001596292">
    <property type="component" value="Unassembled WGS sequence"/>
</dbReference>
<keyword evidence="6" id="KW-0548">Nucleotidyltransferase</keyword>
<gene>
    <name evidence="6" type="ORF">ACFQE0_07145</name>
</gene>
<dbReference type="InterPro" id="IPR000160">
    <property type="entry name" value="GGDEF_dom"/>
</dbReference>
<comment type="caution">
    <text evidence="6">The sequence shown here is derived from an EMBL/GenBank/DDBJ whole genome shotgun (WGS) entry which is preliminary data.</text>
</comment>
<feature type="domain" description="GGDEF" evidence="5">
    <location>
        <begin position="437"/>
        <end position="570"/>
    </location>
</feature>
<dbReference type="InterPro" id="IPR050469">
    <property type="entry name" value="Diguanylate_Cyclase"/>
</dbReference>
<dbReference type="GO" id="GO:0052621">
    <property type="term" value="F:diguanylate cyclase activity"/>
    <property type="evidence" value="ECO:0007669"/>
    <property type="project" value="UniProtKB-EC"/>
</dbReference>
<dbReference type="InterPro" id="IPR043128">
    <property type="entry name" value="Rev_trsase/Diguanyl_cyclase"/>
</dbReference>
<evidence type="ECO:0000256" key="1">
    <source>
        <dbReference type="ARBA" id="ARBA00012528"/>
    </source>
</evidence>
<comment type="catalytic activity">
    <reaction evidence="2">
        <text>2 GTP = 3',3'-c-di-GMP + 2 diphosphate</text>
        <dbReference type="Rhea" id="RHEA:24898"/>
        <dbReference type="ChEBI" id="CHEBI:33019"/>
        <dbReference type="ChEBI" id="CHEBI:37565"/>
        <dbReference type="ChEBI" id="CHEBI:58805"/>
        <dbReference type="EC" id="2.7.7.65"/>
    </reaction>
</comment>
<organism evidence="6 7">
    <name type="scientific">Methylobacterium komagatae</name>
    <dbReference type="NCBI Taxonomy" id="374425"/>
    <lineage>
        <taxon>Bacteria</taxon>
        <taxon>Pseudomonadati</taxon>
        <taxon>Pseudomonadota</taxon>
        <taxon>Alphaproteobacteria</taxon>
        <taxon>Hyphomicrobiales</taxon>
        <taxon>Methylobacteriaceae</taxon>
        <taxon>Methylobacterium</taxon>
    </lineage>
</organism>
<accession>A0ABW2BH92</accession>
<keyword evidence="4" id="KW-0812">Transmembrane</keyword>
<dbReference type="PANTHER" id="PTHR45138:SF9">
    <property type="entry name" value="DIGUANYLATE CYCLASE DGCM-RELATED"/>
    <property type="match status" value="1"/>
</dbReference>
<evidence type="ECO:0000259" key="5">
    <source>
        <dbReference type="PROSITE" id="PS50887"/>
    </source>
</evidence>
<proteinExistence type="predicted"/>
<dbReference type="PROSITE" id="PS50887">
    <property type="entry name" value="GGDEF"/>
    <property type="match status" value="1"/>
</dbReference>
<keyword evidence="7" id="KW-1185">Reference proteome</keyword>
<evidence type="ECO:0000256" key="3">
    <source>
        <dbReference type="SAM" id="Coils"/>
    </source>
</evidence>
<dbReference type="Gene3D" id="3.30.70.270">
    <property type="match status" value="1"/>
</dbReference>
<keyword evidence="3" id="KW-0175">Coiled coil</keyword>
<dbReference type="NCBIfam" id="TIGR00254">
    <property type="entry name" value="GGDEF"/>
    <property type="match status" value="1"/>
</dbReference>
<evidence type="ECO:0000313" key="7">
    <source>
        <dbReference type="Proteomes" id="UP001596292"/>
    </source>
</evidence>
<evidence type="ECO:0000256" key="2">
    <source>
        <dbReference type="ARBA" id="ARBA00034247"/>
    </source>
</evidence>
<feature type="coiled-coil region" evidence="3">
    <location>
        <begin position="382"/>
        <end position="409"/>
    </location>
</feature>
<dbReference type="RefSeq" id="WP_378968353.1">
    <property type="nucleotide sequence ID" value="NZ_JBHSWN010000001.1"/>
</dbReference>
<protein>
    <recommendedName>
        <fullName evidence="1">diguanylate cyclase</fullName>
        <ecNumber evidence="1">2.7.7.65</ecNumber>
    </recommendedName>
</protein>
<keyword evidence="6" id="KW-0808">Transferase</keyword>
<dbReference type="InterPro" id="IPR029787">
    <property type="entry name" value="Nucleotide_cyclase"/>
</dbReference>
<reference evidence="7" key="1">
    <citation type="journal article" date="2019" name="Int. J. Syst. Evol. Microbiol.">
        <title>The Global Catalogue of Microorganisms (GCM) 10K type strain sequencing project: providing services to taxonomists for standard genome sequencing and annotation.</title>
        <authorList>
            <consortium name="The Broad Institute Genomics Platform"/>
            <consortium name="The Broad Institute Genome Sequencing Center for Infectious Disease"/>
            <person name="Wu L."/>
            <person name="Ma J."/>
        </authorList>
    </citation>
    <scope>NUCLEOTIDE SEQUENCE [LARGE SCALE GENOMIC DNA]</scope>
    <source>
        <strain evidence="7">CCUG 48316</strain>
    </source>
</reference>
<keyword evidence="4" id="KW-0472">Membrane</keyword>
<dbReference type="Pfam" id="PF00990">
    <property type="entry name" value="GGDEF"/>
    <property type="match status" value="1"/>
</dbReference>
<evidence type="ECO:0000313" key="6">
    <source>
        <dbReference type="EMBL" id="MFC6789415.1"/>
    </source>
</evidence>
<sequence>MRTGMLAAIRIQHLQWIVGAAAAIGCSALGGVLVSNNVAELRRASHAVDDASQFALVLAATDMISAERGPSNVAMDPHGPTSSDALAKLAATRAETDRRLAAARVSTHETSVFDAVIRRLAEGRAKVDAVSARPPEERPGAMIAEAIQAMFAAADEAAALRIECGRRLLRHAPEVGAEVLLQAEASALREQAGRLGSYAVMTLTGGLPMQVASASVTRTQDKITYLWRKLSAFAHNHGDDPGIREALARVETEYFGHSLPMAMEVFAEPSLRGSAAEFTRRYVPGLTASTELKERLGAFTLRKIEKAREAAIAATVASAGVTLAVVLALLWLGLTFRRRLFLPLISVREEILSLSVGGLGNPPSRAKAGPEVDEMFAGLAVLRDELRRKQVLERERRRTNQHLKQLAETDSLTGLLNRRAAAEQAPGVIEATRQAGQPLGAILLDIDHFKTVNDVYGHAGGDAVLKRVAAVLTSLARPGDLVVRYGGEEFLILAPGLDSAAAADLAERMRLRLAAGQGDRAAIPNVTGSFGVAAHGTESDRDWEALVARADAALYRAKRLGRNRVCSDISMPEGARRTMRQRA</sequence>
<dbReference type="PROSITE" id="PS51257">
    <property type="entry name" value="PROKAR_LIPOPROTEIN"/>
    <property type="match status" value="1"/>
</dbReference>